<dbReference type="PROSITE" id="PS51898">
    <property type="entry name" value="TYR_RECOMBINASE"/>
    <property type="match status" value="1"/>
</dbReference>
<dbReference type="InterPro" id="IPR002104">
    <property type="entry name" value="Integrase_catalytic"/>
</dbReference>
<proteinExistence type="predicted"/>
<protein>
    <recommendedName>
        <fullName evidence="2">Tyr recombinase domain-containing protein</fullName>
    </recommendedName>
</protein>
<gene>
    <name evidence="3" type="ORF">SM757_04390</name>
</gene>
<keyword evidence="1" id="KW-0233">DNA recombination</keyword>
<evidence type="ECO:0000259" key="2">
    <source>
        <dbReference type="PROSITE" id="PS51898"/>
    </source>
</evidence>
<dbReference type="Gene3D" id="1.10.443.10">
    <property type="entry name" value="Intergrase catalytic core"/>
    <property type="match status" value="1"/>
</dbReference>
<dbReference type="EMBL" id="JAXOJX010000004">
    <property type="protein sequence ID" value="MDZ5455804.1"/>
    <property type="molecule type" value="Genomic_DNA"/>
</dbReference>
<dbReference type="SUPFAM" id="SSF56349">
    <property type="entry name" value="DNA breaking-rejoining enzymes"/>
    <property type="match status" value="1"/>
</dbReference>
<feature type="domain" description="Tyr recombinase" evidence="2">
    <location>
        <begin position="2"/>
        <end position="163"/>
    </location>
</feature>
<sequence length="163" mass="17747">MPDLPMLSAQEAHALVASIDTGTLTGLRDRAIVGLMGSIECSPAAVVNLVLGDVLQQDELLQVRLPGLDGQRQRNVPCLPVPQAWLQAYLDRAGLSEPDALVFRRGGMRADVLSRRLLSQREIFSMVNDRAEAAGVRARLTWGAFRTAGLSIYLINATWTVQP</sequence>
<evidence type="ECO:0000256" key="1">
    <source>
        <dbReference type="ARBA" id="ARBA00023172"/>
    </source>
</evidence>
<name>A0ABU5I9M4_9BURK</name>
<keyword evidence="4" id="KW-1185">Reference proteome</keyword>
<accession>A0ABU5I9M4</accession>
<evidence type="ECO:0000313" key="3">
    <source>
        <dbReference type="EMBL" id="MDZ5455804.1"/>
    </source>
</evidence>
<dbReference type="Proteomes" id="UP001293718">
    <property type="component" value="Unassembled WGS sequence"/>
</dbReference>
<dbReference type="RefSeq" id="WP_322464493.1">
    <property type="nucleotide sequence ID" value="NZ_JAXOJX010000004.1"/>
</dbReference>
<comment type="caution">
    <text evidence="3">The sequence shown here is derived from an EMBL/GenBank/DDBJ whole genome shotgun (WGS) entry which is preliminary data.</text>
</comment>
<organism evidence="3 4">
    <name type="scientific">Azohydromonas lata</name>
    <dbReference type="NCBI Taxonomy" id="45677"/>
    <lineage>
        <taxon>Bacteria</taxon>
        <taxon>Pseudomonadati</taxon>
        <taxon>Pseudomonadota</taxon>
        <taxon>Betaproteobacteria</taxon>
        <taxon>Burkholderiales</taxon>
        <taxon>Sphaerotilaceae</taxon>
        <taxon>Azohydromonas</taxon>
    </lineage>
</organism>
<dbReference type="InterPro" id="IPR011010">
    <property type="entry name" value="DNA_brk_join_enz"/>
</dbReference>
<reference evidence="3 4" key="1">
    <citation type="submission" date="2023-11" db="EMBL/GenBank/DDBJ databases">
        <title>Draft genome of Azohydromonas lata strain H1 (DSM1123), a polyhydroxyalkanoate producer.</title>
        <authorList>
            <person name="Traversa D."/>
            <person name="D'Addabbo P."/>
            <person name="Pazzani C."/>
            <person name="Manzari C."/>
            <person name="Chiara M."/>
            <person name="Scrascia M."/>
        </authorList>
    </citation>
    <scope>NUCLEOTIDE SEQUENCE [LARGE SCALE GENOMIC DNA]</scope>
    <source>
        <strain evidence="3 4">H1</strain>
    </source>
</reference>
<dbReference type="InterPro" id="IPR013762">
    <property type="entry name" value="Integrase-like_cat_sf"/>
</dbReference>
<evidence type="ECO:0000313" key="4">
    <source>
        <dbReference type="Proteomes" id="UP001293718"/>
    </source>
</evidence>